<accession>A0A7I8IYD0</accession>
<dbReference type="EMBL" id="LR746270">
    <property type="protein sequence ID" value="CAA7399300.1"/>
    <property type="molecule type" value="Genomic_DNA"/>
</dbReference>
<dbReference type="Proteomes" id="UP000663760">
    <property type="component" value="Chromosome 7"/>
</dbReference>
<sequence>MGHLEEIARGSGRLRRSSASSGTATTGSDGGVGAESPPWSLDLRCRPMEEVVTETRLKGPLIDRLHRLEDRVLKMGEEMEAEMEMERKKEERRSHRKGLKSLVKSCMRGKTGEHHKDVADE</sequence>
<feature type="compositionally biased region" description="Low complexity" evidence="1">
    <location>
        <begin position="17"/>
        <end position="27"/>
    </location>
</feature>
<dbReference type="AlphaFoldDB" id="A0A7I8IYD0"/>
<proteinExistence type="predicted"/>
<feature type="compositionally biased region" description="Basic and acidic residues" evidence="1">
    <location>
        <begin position="84"/>
        <end position="93"/>
    </location>
</feature>
<name>A0A7I8IYD0_SPIIN</name>
<protein>
    <submittedName>
        <fullName evidence="2">Uncharacterized protein</fullName>
    </submittedName>
</protein>
<dbReference type="EMBL" id="LR743594">
    <property type="protein sequence ID" value="CAA2623336.1"/>
    <property type="molecule type" value="Genomic_DNA"/>
</dbReference>
<feature type="compositionally biased region" description="Basic and acidic residues" evidence="1">
    <location>
        <begin position="110"/>
        <end position="121"/>
    </location>
</feature>
<keyword evidence="4" id="KW-1185">Reference proteome</keyword>
<gene>
    <name evidence="2" type="ORF">SI7747_07009272</name>
    <name evidence="3" type="ORF">SI8410_07009970</name>
</gene>
<evidence type="ECO:0000313" key="4">
    <source>
        <dbReference type="Proteomes" id="UP000663760"/>
    </source>
</evidence>
<dbReference type="PANTHER" id="PTHR34190">
    <property type="entry name" value="EXPRESSED PROTEIN"/>
    <property type="match status" value="1"/>
</dbReference>
<evidence type="ECO:0000313" key="3">
    <source>
        <dbReference type="EMBL" id="CAA7399300.1"/>
    </source>
</evidence>
<organism evidence="2">
    <name type="scientific">Spirodela intermedia</name>
    <name type="common">Intermediate duckweed</name>
    <dbReference type="NCBI Taxonomy" id="51605"/>
    <lineage>
        <taxon>Eukaryota</taxon>
        <taxon>Viridiplantae</taxon>
        <taxon>Streptophyta</taxon>
        <taxon>Embryophyta</taxon>
        <taxon>Tracheophyta</taxon>
        <taxon>Spermatophyta</taxon>
        <taxon>Magnoliopsida</taxon>
        <taxon>Liliopsida</taxon>
        <taxon>Araceae</taxon>
        <taxon>Lemnoideae</taxon>
        <taxon>Spirodela</taxon>
    </lineage>
</organism>
<feature type="region of interest" description="Disordered" evidence="1">
    <location>
        <begin position="1"/>
        <end position="41"/>
    </location>
</feature>
<evidence type="ECO:0000256" key="1">
    <source>
        <dbReference type="SAM" id="MobiDB-lite"/>
    </source>
</evidence>
<reference evidence="2" key="1">
    <citation type="submission" date="2019-12" db="EMBL/GenBank/DDBJ databases">
        <authorList>
            <person name="Scholz U."/>
            <person name="Mascher M."/>
            <person name="Fiebig A."/>
        </authorList>
    </citation>
    <scope>NUCLEOTIDE SEQUENCE</scope>
</reference>
<evidence type="ECO:0000313" key="2">
    <source>
        <dbReference type="EMBL" id="CAA2623336.1"/>
    </source>
</evidence>
<dbReference type="OrthoDB" id="783251at2759"/>
<feature type="region of interest" description="Disordered" evidence="1">
    <location>
        <begin position="83"/>
        <end position="121"/>
    </location>
</feature>
<dbReference type="PANTHER" id="PTHR34190:SF4">
    <property type="entry name" value="EXPRESSED PROTEIN"/>
    <property type="match status" value="1"/>
</dbReference>